<evidence type="ECO:0000256" key="1">
    <source>
        <dbReference type="SAM" id="SignalP"/>
    </source>
</evidence>
<proteinExistence type="predicted"/>
<evidence type="ECO:0000313" key="3">
    <source>
        <dbReference type="Proteomes" id="UP001160148"/>
    </source>
</evidence>
<dbReference type="Gene3D" id="1.20.120.20">
    <property type="entry name" value="Apolipoprotein"/>
    <property type="match status" value="1"/>
</dbReference>
<gene>
    <name evidence="2" type="ORF">MEUPH1_LOCUS4181</name>
</gene>
<evidence type="ECO:0000313" key="2">
    <source>
        <dbReference type="EMBL" id="CAI6347387.1"/>
    </source>
</evidence>
<name>A0AAV0VX01_9HEMI</name>
<feature type="chain" id="PRO_5044010049" evidence="1">
    <location>
        <begin position="25"/>
        <end position="181"/>
    </location>
</feature>
<feature type="signal peptide" evidence="1">
    <location>
        <begin position="1"/>
        <end position="24"/>
    </location>
</feature>
<organism evidence="2 3">
    <name type="scientific">Macrosiphum euphorbiae</name>
    <name type="common">potato aphid</name>
    <dbReference type="NCBI Taxonomy" id="13131"/>
    <lineage>
        <taxon>Eukaryota</taxon>
        <taxon>Metazoa</taxon>
        <taxon>Ecdysozoa</taxon>
        <taxon>Arthropoda</taxon>
        <taxon>Hexapoda</taxon>
        <taxon>Insecta</taxon>
        <taxon>Pterygota</taxon>
        <taxon>Neoptera</taxon>
        <taxon>Paraneoptera</taxon>
        <taxon>Hemiptera</taxon>
        <taxon>Sternorrhyncha</taxon>
        <taxon>Aphidomorpha</taxon>
        <taxon>Aphidoidea</taxon>
        <taxon>Aphididae</taxon>
        <taxon>Macrosiphini</taxon>
        <taxon>Macrosiphum</taxon>
    </lineage>
</organism>
<sequence length="181" mass="19846">MARFAIKALVVTALVCLVFDCSRAAETQQQMMDSLQEAAKGKMNEFMNSFKQSGSETQQPGLGSLQEAAKGKLNEFMNSFKPSAAVTQQPGLGSLQEAAKGKVNEFMNSFKQTASETFNKVQGAVTEPENTKKVESQLSNFFSGAFSKLKNTFSSTKTNPDDQYKQEAIKAFDDYAVKHPK</sequence>
<comment type="caution">
    <text evidence="2">The sequence shown here is derived from an EMBL/GenBank/DDBJ whole genome shotgun (WGS) entry which is preliminary data.</text>
</comment>
<protein>
    <submittedName>
        <fullName evidence="2">Uncharacterized protein</fullName>
    </submittedName>
</protein>
<dbReference type="Proteomes" id="UP001160148">
    <property type="component" value="Unassembled WGS sequence"/>
</dbReference>
<accession>A0AAV0VX01</accession>
<keyword evidence="1" id="KW-0732">Signal</keyword>
<dbReference type="AlphaFoldDB" id="A0AAV0VX01"/>
<dbReference type="EMBL" id="CARXXK010000001">
    <property type="protein sequence ID" value="CAI6347387.1"/>
    <property type="molecule type" value="Genomic_DNA"/>
</dbReference>
<reference evidence="2 3" key="1">
    <citation type="submission" date="2023-01" db="EMBL/GenBank/DDBJ databases">
        <authorList>
            <person name="Whitehead M."/>
        </authorList>
    </citation>
    <scope>NUCLEOTIDE SEQUENCE [LARGE SCALE GENOMIC DNA]</scope>
</reference>
<keyword evidence="3" id="KW-1185">Reference proteome</keyword>